<keyword evidence="3 5" id="KW-1133">Transmembrane helix</keyword>
<dbReference type="SUPFAM" id="SSF103473">
    <property type="entry name" value="MFS general substrate transporter"/>
    <property type="match status" value="2"/>
</dbReference>
<feature type="transmembrane region" description="Helical" evidence="5">
    <location>
        <begin position="76"/>
        <end position="93"/>
    </location>
</feature>
<dbReference type="InterPro" id="IPR020846">
    <property type="entry name" value="MFS_dom"/>
</dbReference>
<evidence type="ECO:0000256" key="1">
    <source>
        <dbReference type="ARBA" id="ARBA00004141"/>
    </source>
</evidence>
<evidence type="ECO:0000256" key="3">
    <source>
        <dbReference type="ARBA" id="ARBA00022989"/>
    </source>
</evidence>
<dbReference type="GO" id="GO:0022857">
    <property type="term" value="F:transmembrane transporter activity"/>
    <property type="evidence" value="ECO:0007669"/>
    <property type="project" value="InterPro"/>
</dbReference>
<dbReference type="AlphaFoldDB" id="A0A922MS72"/>
<dbReference type="Gene3D" id="1.20.1250.20">
    <property type="entry name" value="MFS general substrate transporter like domains"/>
    <property type="match status" value="2"/>
</dbReference>
<comment type="caution">
    <text evidence="7">The sequence shown here is derived from an EMBL/GenBank/DDBJ whole genome shotgun (WGS) entry which is preliminary data.</text>
</comment>
<evidence type="ECO:0000256" key="4">
    <source>
        <dbReference type="ARBA" id="ARBA00023136"/>
    </source>
</evidence>
<gene>
    <name evidence="7" type="ORF">HF086_011218</name>
</gene>
<evidence type="ECO:0000313" key="7">
    <source>
        <dbReference type="EMBL" id="KAH9642625.1"/>
    </source>
</evidence>
<dbReference type="GO" id="GO:0016020">
    <property type="term" value="C:membrane"/>
    <property type="evidence" value="ECO:0007669"/>
    <property type="project" value="UniProtKB-SubCell"/>
</dbReference>
<accession>A0A922MS72</accession>
<sequence length="286" mass="30812">MVAKVVRKDELKNTSQYCIGVIEALPGIRVPGLGRVDGRVSGTNGPSIQSPSVSSAASDRTAFSADSLKLYGRKNSFLVAISTLIVFGLAQPFSPNYLVFTILRFLTGLATSGTMVVSFVMVMEAVGPRYREIFNTNSLTFQFPSNFLSIWLIKRFGRRLTVSISFIMQGVFIVILYFVPKIFAVTLTLGTLGVSCSAIAASTIYIYTSELYPTVLRNMGMGACSTAMRIGSMAAPFISNTSTTIPWLPTAIFGTTPVIAGLVALLLPETKGRSLPDSIEDVRTAD</sequence>
<evidence type="ECO:0000259" key="6">
    <source>
        <dbReference type="PROSITE" id="PS50850"/>
    </source>
</evidence>
<proteinExistence type="predicted"/>
<feature type="transmembrane region" description="Helical" evidence="5">
    <location>
        <begin position="245"/>
        <end position="267"/>
    </location>
</feature>
<reference evidence="7" key="1">
    <citation type="journal article" date="2021" name="G3 (Bethesda)">
        <title>Genome and transcriptome analysis of the beet armyworm Spodoptera exigua reveals targets for pest control. .</title>
        <authorList>
            <person name="Simon S."/>
            <person name="Breeschoten T."/>
            <person name="Jansen H.J."/>
            <person name="Dirks R.P."/>
            <person name="Schranz M.E."/>
            <person name="Ros V.I.D."/>
        </authorList>
    </citation>
    <scope>NUCLEOTIDE SEQUENCE</scope>
    <source>
        <strain evidence="7">TB_SE_WUR_2020</strain>
    </source>
</reference>
<organism evidence="7 8">
    <name type="scientific">Spodoptera exigua</name>
    <name type="common">Beet armyworm</name>
    <name type="synonym">Noctua fulgens</name>
    <dbReference type="NCBI Taxonomy" id="7107"/>
    <lineage>
        <taxon>Eukaryota</taxon>
        <taxon>Metazoa</taxon>
        <taxon>Ecdysozoa</taxon>
        <taxon>Arthropoda</taxon>
        <taxon>Hexapoda</taxon>
        <taxon>Insecta</taxon>
        <taxon>Pterygota</taxon>
        <taxon>Neoptera</taxon>
        <taxon>Endopterygota</taxon>
        <taxon>Lepidoptera</taxon>
        <taxon>Glossata</taxon>
        <taxon>Ditrysia</taxon>
        <taxon>Noctuoidea</taxon>
        <taxon>Noctuidae</taxon>
        <taxon>Amphipyrinae</taxon>
        <taxon>Spodoptera</taxon>
    </lineage>
</organism>
<dbReference type="InterPro" id="IPR005828">
    <property type="entry name" value="MFS_sugar_transport-like"/>
</dbReference>
<comment type="subcellular location">
    <subcellularLocation>
        <location evidence="1">Membrane</location>
        <topology evidence="1">Multi-pass membrane protein</topology>
    </subcellularLocation>
</comment>
<feature type="transmembrane region" description="Helical" evidence="5">
    <location>
        <begin position="99"/>
        <end position="122"/>
    </location>
</feature>
<feature type="transmembrane region" description="Helical" evidence="5">
    <location>
        <begin position="185"/>
        <end position="207"/>
    </location>
</feature>
<evidence type="ECO:0000256" key="5">
    <source>
        <dbReference type="SAM" id="Phobius"/>
    </source>
</evidence>
<evidence type="ECO:0000313" key="8">
    <source>
        <dbReference type="Proteomes" id="UP000814243"/>
    </source>
</evidence>
<dbReference type="PROSITE" id="PS50850">
    <property type="entry name" value="MFS"/>
    <property type="match status" value="1"/>
</dbReference>
<name>A0A922MS72_SPOEX</name>
<dbReference type="InterPro" id="IPR011701">
    <property type="entry name" value="MFS"/>
</dbReference>
<feature type="domain" description="Major facilitator superfamily (MFS) profile" evidence="6">
    <location>
        <begin position="96"/>
        <end position="286"/>
    </location>
</feature>
<dbReference type="Proteomes" id="UP000814243">
    <property type="component" value="Unassembled WGS sequence"/>
</dbReference>
<evidence type="ECO:0000256" key="2">
    <source>
        <dbReference type="ARBA" id="ARBA00022692"/>
    </source>
</evidence>
<feature type="transmembrane region" description="Helical" evidence="5">
    <location>
        <begin position="160"/>
        <end position="179"/>
    </location>
</feature>
<protein>
    <recommendedName>
        <fullName evidence="6">Major facilitator superfamily (MFS) profile domain-containing protein</fullName>
    </recommendedName>
</protein>
<dbReference type="Pfam" id="PF07690">
    <property type="entry name" value="MFS_1"/>
    <property type="match status" value="1"/>
</dbReference>
<keyword evidence="2 5" id="KW-0812">Transmembrane</keyword>
<dbReference type="EMBL" id="JACEFF010000187">
    <property type="protein sequence ID" value="KAH9642625.1"/>
    <property type="molecule type" value="Genomic_DNA"/>
</dbReference>
<dbReference type="InterPro" id="IPR036259">
    <property type="entry name" value="MFS_trans_sf"/>
</dbReference>
<feature type="transmembrane region" description="Helical" evidence="5">
    <location>
        <begin position="219"/>
        <end position="239"/>
    </location>
</feature>
<dbReference type="Pfam" id="PF00083">
    <property type="entry name" value="Sugar_tr"/>
    <property type="match status" value="1"/>
</dbReference>
<dbReference type="PANTHER" id="PTHR24064">
    <property type="entry name" value="SOLUTE CARRIER FAMILY 22 MEMBER"/>
    <property type="match status" value="1"/>
</dbReference>
<keyword evidence="4 5" id="KW-0472">Membrane</keyword>